<comment type="function">
    <text evidence="9">Essential subunit of the Sec protein translocation channel SecYEG. Clamps together the 2 halves of SecY. May contact the channel plug during translocation.</text>
</comment>
<comment type="similarity">
    <text evidence="9">Belongs to the SecE/SEC61-gamma family.</text>
</comment>
<dbReference type="EMBL" id="CP000613">
    <property type="protein sequence ID" value="ACI98126.1"/>
    <property type="molecule type" value="Genomic_DNA"/>
</dbReference>
<evidence type="ECO:0000313" key="11">
    <source>
        <dbReference type="Proteomes" id="UP000001591"/>
    </source>
</evidence>
<dbReference type="Pfam" id="PF00584">
    <property type="entry name" value="SecE"/>
    <property type="match status" value="1"/>
</dbReference>
<dbReference type="NCBIfam" id="TIGR00964">
    <property type="entry name" value="secE_bact"/>
    <property type="match status" value="1"/>
</dbReference>
<evidence type="ECO:0000313" key="10">
    <source>
        <dbReference type="EMBL" id="ACI98126.1"/>
    </source>
</evidence>
<keyword evidence="7 9" id="KW-0811">Translocation</keyword>
<keyword evidence="4 9" id="KW-0812">Transmembrane</keyword>
<dbReference type="GO" id="GO:0043952">
    <property type="term" value="P:protein transport by the Sec complex"/>
    <property type="evidence" value="ECO:0007669"/>
    <property type="project" value="UniProtKB-UniRule"/>
</dbReference>
<sequence length="71" mass="7907">MVAQADMAKTSPAEFMREVRREVAKVTWPTRKETTVSTVMVFVMVILAAVFFLLADQFISFAIRLILGIGG</sequence>
<dbReference type="GO" id="GO:0009306">
    <property type="term" value="P:protein secretion"/>
    <property type="evidence" value="ECO:0007669"/>
    <property type="project" value="UniProtKB-UniRule"/>
</dbReference>
<dbReference type="Gene3D" id="1.20.5.1030">
    <property type="entry name" value="Preprotein translocase secy subunit"/>
    <property type="match status" value="1"/>
</dbReference>
<dbReference type="HAMAP" id="MF_00422">
    <property type="entry name" value="SecE"/>
    <property type="match status" value="1"/>
</dbReference>
<dbReference type="KEGG" id="rce:RC1_0695"/>
<dbReference type="GO" id="GO:0008320">
    <property type="term" value="F:protein transmembrane transporter activity"/>
    <property type="evidence" value="ECO:0007669"/>
    <property type="project" value="UniProtKB-UniRule"/>
</dbReference>
<evidence type="ECO:0000256" key="3">
    <source>
        <dbReference type="ARBA" id="ARBA00022475"/>
    </source>
</evidence>
<dbReference type="AlphaFoldDB" id="B6IRP0"/>
<reference evidence="10 11" key="1">
    <citation type="journal article" date="2010" name="BMC Genomics">
        <title>Metabolic flexibility revealed in the genome of the cyst-forming alpha-1 proteobacterium Rhodospirillum centenum.</title>
        <authorList>
            <person name="Lu Y.K."/>
            <person name="Marden J."/>
            <person name="Han M."/>
            <person name="Swingley W.D."/>
            <person name="Mastrian S.D."/>
            <person name="Chowdhury S.R."/>
            <person name="Hao J."/>
            <person name="Helmy T."/>
            <person name="Kim S."/>
            <person name="Kurdoglu A.A."/>
            <person name="Matthies H.J."/>
            <person name="Rollo D."/>
            <person name="Stothard P."/>
            <person name="Blankenship R.E."/>
            <person name="Bauer C.E."/>
            <person name="Touchman J.W."/>
        </authorList>
    </citation>
    <scope>NUCLEOTIDE SEQUENCE [LARGE SCALE GENOMIC DNA]</scope>
    <source>
        <strain evidence="11">ATCC 51521 / SW</strain>
    </source>
</reference>
<evidence type="ECO:0000256" key="6">
    <source>
        <dbReference type="ARBA" id="ARBA00022989"/>
    </source>
</evidence>
<dbReference type="eggNOG" id="COG0690">
    <property type="taxonomic scope" value="Bacteria"/>
</dbReference>
<comment type="subunit">
    <text evidence="9">Component of the Sec protein translocase complex. Heterotrimer consisting of SecY, SecE and SecG subunits. The heterotrimers can form oligomers, although 1 heterotrimer is thought to be able to translocate proteins. Interacts with the ribosome. Interacts with SecDF, and other proteins may be involved. Interacts with SecA.</text>
</comment>
<name>B6IRP0_RHOCS</name>
<evidence type="ECO:0000256" key="9">
    <source>
        <dbReference type="HAMAP-Rule" id="MF_00422"/>
    </source>
</evidence>
<dbReference type="GO" id="GO:0006605">
    <property type="term" value="P:protein targeting"/>
    <property type="evidence" value="ECO:0007669"/>
    <property type="project" value="UniProtKB-UniRule"/>
</dbReference>
<dbReference type="InterPro" id="IPR005807">
    <property type="entry name" value="SecE_bac"/>
</dbReference>
<evidence type="ECO:0000256" key="4">
    <source>
        <dbReference type="ARBA" id="ARBA00022692"/>
    </source>
</evidence>
<evidence type="ECO:0000256" key="1">
    <source>
        <dbReference type="ARBA" id="ARBA00004370"/>
    </source>
</evidence>
<dbReference type="HOGENOM" id="CLU_113663_4_1_5"/>
<protein>
    <recommendedName>
        <fullName evidence="9">Protein translocase subunit SecE</fullName>
    </recommendedName>
</protein>
<keyword evidence="6 9" id="KW-1133">Transmembrane helix</keyword>
<evidence type="ECO:0000256" key="2">
    <source>
        <dbReference type="ARBA" id="ARBA00022448"/>
    </source>
</evidence>
<dbReference type="InterPro" id="IPR001901">
    <property type="entry name" value="Translocase_SecE/Sec61-g"/>
</dbReference>
<keyword evidence="5 9" id="KW-0653">Protein transport</keyword>
<dbReference type="PANTHER" id="PTHR33910:SF1">
    <property type="entry name" value="PROTEIN TRANSLOCASE SUBUNIT SECE"/>
    <property type="match status" value="1"/>
</dbReference>
<proteinExistence type="inferred from homology"/>
<keyword evidence="11" id="KW-1185">Reference proteome</keyword>
<feature type="transmembrane region" description="Helical" evidence="9">
    <location>
        <begin position="35"/>
        <end position="55"/>
    </location>
</feature>
<keyword evidence="8 9" id="KW-0472">Membrane</keyword>
<dbReference type="GO" id="GO:0005886">
    <property type="term" value="C:plasma membrane"/>
    <property type="evidence" value="ECO:0007669"/>
    <property type="project" value="UniProtKB-SubCell"/>
</dbReference>
<evidence type="ECO:0000256" key="8">
    <source>
        <dbReference type="ARBA" id="ARBA00023136"/>
    </source>
</evidence>
<comment type="subcellular location">
    <subcellularLocation>
        <location evidence="9">Cell inner membrane</location>
        <topology evidence="9">Single-pass membrane protein</topology>
    </subcellularLocation>
    <subcellularLocation>
        <location evidence="1">Membrane</location>
    </subcellularLocation>
</comment>
<dbReference type="Proteomes" id="UP000001591">
    <property type="component" value="Chromosome"/>
</dbReference>
<organism evidence="10 11">
    <name type="scientific">Rhodospirillum centenum (strain ATCC 51521 / SW)</name>
    <dbReference type="NCBI Taxonomy" id="414684"/>
    <lineage>
        <taxon>Bacteria</taxon>
        <taxon>Pseudomonadati</taxon>
        <taxon>Pseudomonadota</taxon>
        <taxon>Alphaproteobacteria</taxon>
        <taxon>Rhodospirillales</taxon>
        <taxon>Rhodospirillaceae</taxon>
        <taxon>Rhodospirillum</taxon>
    </lineage>
</organism>
<keyword evidence="3 9" id="KW-1003">Cell membrane</keyword>
<dbReference type="PANTHER" id="PTHR33910">
    <property type="entry name" value="PROTEIN TRANSLOCASE SUBUNIT SECE"/>
    <property type="match status" value="1"/>
</dbReference>
<keyword evidence="9" id="KW-0997">Cell inner membrane</keyword>
<dbReference type="GO" id="GO:0065002">
    <property type="term" value="P:intracellular protein transmembrane transport"/>
    <property type="evidence" value="ECO:0007669"/>
    <property type="project" value="UniProtKB-UniRule"/>
</dbReference>
<dbReference type="STRING" id="414684.RC1_0695"/>
<keyword evidence="2 9" id="KW-0813">Transport</keyword>
<evidence type="ECO:0000256" key="5">
    <source>
        <dbReference type="ARBA" id="ARBA00022927"/>
    </source>
</evidence>
<evidence type="ECO:0000256" key="7">
    <source>
        <dbReference type="ARBA" id="ARBA00023010"/>
    </source>
</evidence>
<accession>B6IRP0</accession>
<dbReference type="InterPro" id="IPR038379">
    <property type="entry name" value="SecE_sf"/>
</dbReference>
<gene>
    <name evidence="9 10" type="primary">secE</name>
    <name evidence="10" type="ordered locus">RC1_0695</name>
</gene>